<keyword evidence="6 8" id="KW-0804">Transcription</keyword>
<comment type="caution">
    <text evidence="10">The sequence shown here is derived from an EMBL/GenBank/DDBJ whole genome shotgun (WGS) entry which is preliminary data.</text>
</comment>
<evidence type="ECO:0000256" key="5">
    <source>
        <dbReference type="ARBA" id="ARBA00023159"/>
    </source>
</evidence>
<reference evidence="10 11" key="1">
    <citation type="submission" date="2023-09" db="EMBL/GenBank/DDBJ databases">
        <title>Pangenome analysis of Batrachochytrium dendrobatidis and related Chytrids.</title>
        <authorList>
            <person name="Yacoub M.N."/>
            <person name="Stajich J.E."/>
            <person name="James T.Y."/>
        </authorList>
    </citation>
    <scope>NUCLEOTIDE SEQUENCE [LARGE SCALE GENOMIC DNA]</scope>
    <source>
        <strain evidence="10 11">JEL0888</strain>
    </source>
</reference>
<dbReference type="Proteomes" id="UP001527925">
    <property type="component" value="Unassembled WGS sequence"/>
</dbReference>
<dbReference type="Pfam" id="PF11221">
    <property type="entry name" value="Med21"/>
    <property type="match status" value="1"/>
</dbReference>
<evidence type="ECO:0000256" key="3">
    <source>
        <dbReference type="ARBA" id="ARBA00019691"/>
    </source>
</evidence>
<dbReference type="PANTHER" id="PTHR13381:SF0">
    <property type="entry name" value="MEDIATOR OF RNA POLYMERASE II TRANSCRIPTION SUBUNIT 21"/>
    <property type="match status" value="1"/>
</dbReference>
<keyword evidence="7 8" id="KW-0539">Nucleus</keyword>
<evidence type="ECO:0000256" key="4">
    <source>
        <dbReference type="ARBA" id="ARBA00023015"/>
    </source>
</evidence>
<proteinExistence type="inferred from homology"/>
<evidence type="ECO:0000256" key="7">
    <source>
        <dbReference type="ARBA" id="ARBA00023242"/>
    </source>
</evidence>
<keyword evidence="11" id="KW-1185">Reference proteome</keyword>
<organism evidence="10 11">
    <name type="scientific">Polyrhizophydium stewartii</name>
    <dbReference type="NCBI Taxonomy" id="2732419"/>
    <lineage>
        <taxon>Eukaryota</taxon>
        <taxon>Fungi</taxon>
        <taxon>Fungi incertae sedis</taxon>
        <taxon>Chytridiomycota</taxon>
        <taxon>Chytridiomycota incertae sedis</taxon>
        <taxon>Chytridiomycetes</taxon>
        <taxon>Rhizophydiales</taxon>
        <taxon>Rhizophydiales incertae sedis</taxon>
        <taxon>Polyrhizophydium</taxon>
    </lineage>
</organism>
<evidence type="ECO:0000256" key="1">
    <source>
        <dbReference type="ARBA" id="ARBA00004123"/>
    </source>
</evidence>
<evidence type="ECO:0000256" key="9">
    <source>
        <dbReference type="SAM" id="Coils"/>
    </source>
</evidence>
<dbReference type="EMBL" id="JADGIZ020000056">
    <property type="protein sequence ID" value="KAL2912843.1"/>
    <property type="molecule type" value="Genomic_DNA"/>
</dbReference>
<sequence length="153" mass="17024">MDRLTQLQECVDKVHAARVERAGQAQPQLSKMLFVATGALQRDAPLVPTNPELPVTLWTAEQVQANWEGNKELARTAAKDIAETAKVIDFLIEQLPGIERTEEEQIRVLRELEEENRRAGEEMEQAIAEAEQLSGELKGLLRAVADGAAQRTQ</sequence>
<protein>
    <recommendedName>
        <fullName evidence="3 8">Mediator of RNA polymerase II transcription subunit 21</fullName>
    </recommendedName>
</protein>
<comment type="subcellular location">
    <subcellularLocation>
        <location evidence="1 8">Nucleus</location>
    </subcellularLocation>
</comment>
<dbReference type="InterPro" id="IPR037212">
    <property type="entry name" value="Med7/Med21-like"/>
</dbReference>
<comment type="subunit">
    <text evidence="8">Component of the Mediator complex.</text>
</comment>
<comment type="function">
    <text evidence="8">Component of the Mediator complex, a coactivator involved in the regulated transcription of nearly all RNA polymerase II-dependent genes. Mediator functions as a bridge to convey information from gene-specific regulatory proteins to the basal RNA polymerase II transcription machinery. Mediator is recruited to promoters by direct interactions with regulatory proteins and serves as a scaffold for the assembly of a functional preinitiation complex with RNA polymerase II and the general transcription factors.</text>
</comment>
<dbReference type="Gene3D" id="6.10.280.10">
    <property type="entry name" value="Mediator complex, subunit Med21"/>
    <property type="match status" value="1"/>
</dbReference>
<accession>A0ABR4N040</accession>
<name>A0ABR4N040_9FUNG</name>
<evidence type="ECO:0000313" key="10">
    <source>
        <dbReference type="EMBL" id="KAL2912843.1"/>
    </source>
</evidence>
<keyword evidence="5 8" id="KW-0010">Activator</keyword>
<evidence type="ECO:0000313" key="11">
    <source>
        <dbReference type="Proteomes" id="UP001527925"/>
    </source>
</evidence>
<keyword evidence="4 8" id="KW-0805">Transcription regulation</keyword>
<evidence type="ECO:0000256" key="2">
    <source>
        <dbReference type="ARBA" id="ARBA00005770"/>
    </source>
</evidence>
<gene>
    <name evidence="10" type="ORF">HK105_207624</name>
</gene>
<keyword evidence="9" id="KW-0175">Coiled coil</keyword>
<comment type="similarity">
    <text evidence="2 8">Belongs to the Mediator complex subunit 21 family.</text>
</comment>
<evidence type="ECO:0000256" key="6">
    <source>
        <dbReference type="ARBA" id="ARBA00023163"/>
    </source>
</evidence>
<feature type="coiled-coil region" evidence="9">
    <location>
        <begin position="98"/>
        <end position="143"/>
    </location>
</feature>
<dbReference type="PANTHER" id="PTHR13381">
    <property type="entry name" value="RNA POLYMERASE II HOLOENZYME COMPONENT SRB7"/>
    <property type="match status" value="1"/>
</dbReference>
<dbReference type="SUPFAM" id="SSF140718">
    <property type="entry name" value="Mediator hinge subcomplex-like"/>
    <property type="match status" value="1"/>
</dbReference>
<evidence type="ECO:0000256" key="8">
    <source>
        <dbReference type="RuleBase" id="RU366036"/>
    </source>
</evidence>
<dbReference type="InterPro" id="IPR021384">
    <property type="entry name" value="Mediator_Med21"/>
</dbReference>